<feature type="non-terminal residue" evidence="2">
    <location>
        <position position="1"/>
    </location>
</feature>
<protein>
    <submittedName>
        <fullName evidence="2">Uncharacterized protein</fullName>
    </submittedName>
</protein>
<evidence type="ECO:0000313" key="2">
    <source>
        <dbReference type="EMBL" id="CAA9512045.1"/>
    </source>
</evidence>
<accession>A0A6J4T3E4</accession>
<dbReference type="AlphaFoldDB" id="A0A6J4T3E4"/>
<organism evidence="2">
    <name type="scientific">uncultured Solirubrobacteraceae bacterium</name>
    <dbReference type="NCBI Taxonomy" id="1162706"/>
    <lineage>
        <taxon>Bacteria</taxon>
        <taxon>Bacillati</taxon>
        <taxon>Actinomycetota</taxon>
        <taxon>Thermoleophilia</taxon>
        <taxon>Solirubrobacterales</taxon>
        <taxon>Solirubrobacteraceae</taxon>
        <taxon>environmental samples</taxon>
    </lineage>
</organism>
<feature type="compositionally biased region" description="Basic residues" evidence="1">
    <location>
        <begin position="25"/>
        <end position="53"/>
    </location>
</feature>
<gene>
    <name evidence="2" type="ORF">AVDCRST_MAG30-2546</name>
</gene>
<name>A0A6J4T3E4_9ACTN</name>
<sequence length="90" mass="10351">GIPPVLHHGLRAGGRRLGSGQGDRARRRRRARRGRRRHRHRHHLRQGHRVRHAPARDARRDHVDPVAGLRAHRGVLLLRAGRGPHRVLPL</sequence>
<proteinExistence type="predicted"/>
<evidence type="ECO:0000256" key="1">
    <source>
        <dbReference type="SAM" id="MobiDB-lite"/>
    </source>
</evidence>
<feature type="non-terminal residue" evidence="2">
    <location>
        <position position="90"/>
    </location>
</feature>
<feature type="compositionally biased region" description="Basic and acidic residues" evidence="1">
    <location>
        <begin position="54"/>
        <end position="63"/>
    </location>
</feature>
<feature type="region of interest" description="Disordered" evidence="1">
    <location>
        <begin position="1"/>
        <end position="63"/>
    </location>
</feature>
<dbReference type="EMBL" id="CADCVS010000330">
    <property type="protein sequence ID" value="CAA9512045.1"/>
    <property type="molecule type" value="Genomic_DNA"/>
</dbReference>
<reference evidence="2" key="1">
    <citation type="submission" date="2020-02" db="EMBL/GenBank/DDBJ databases">
        <authorList>
            <person name="Meier V. D."/>
        </authorList>
    </citation>
    <scope>NUCLEOTIDE SEQUENCE</scope>
    <source>
        <strain evidence="2">AVDCRST_MAG30</strain>
    </source>
</reference>